<dbReference type="PANTHER" id="PTHR42103:SF2">
    <property type="entry name" value="AB HYDROLASE-1 DOMAIN-CONTAINING PROTEIN"/>
    <property type="match status" value="1"/>
</dbReference>
<dbReference type="OrthoDB" id="10260961at2759"/>
<proteinExistence type="predicted"/>
<dbReference type="SUPFAM" id="SSF53474">
    <property type="entry name" value="alpha/beta-Hydrolases"/>
    <property type="match status" value="1"/>
</dbReference>
<evidence type="ECO:0008006" key="2">
    <source>
        <dbReference type="Google" id="ProtNLM"/>
    </source>
</evidence>
<dbReference type="HOGENOM" id="CLU_035149_1_0_1"/>
<accession>F8NX93</accession>
<dbReference type="KEGG" id="sla:SERLADRAFT_468086"/>
<dbReference type="GeneID" id="18819349"/>
<evidence type="ECO:0000313" key="1">
    <source>
        <dbReference type="EMBL" id="EGO24568.1"/>
    </source>
</evidence>
<dbReference type="PANTHER" id="PTHR42103">
    <property type="entry name" value="ALPHA/BETA-HYDROLASES SUPERFAMILY PROTEIN"/>
    <property type="match status" value="1"/>
</dbReference>
<organism>
    <name type="scientific">Serpula lacrymans var. lacrymans (strain S7.9)</name>
    <name type="common">Dry rot fungus</name>
    <dbReference type="NCBI Taxonomy" id="578457"/>
    <lineage>
        <taxon>Eukaryota</taxon>
        <taxon>Fungi</taxon>
        <taxon>Dikarya</taxon>
        <taxon>Basidiomycota</taxon>
        <taxon>Agaricomycotina</taxon>
        <taxon>Agaricomycetes</taxon>
        <taxon>Agaricomycetidae</taxon>
        <taxon>Boletales</taxon>
        <taxon>Coniophorineae</taxon>
        <taxon>Serpulaceae</taxon>
        <taxon>Serpula</taxon>
    </lineage>
</organism>
<dbReference type="Proteomes" id="UP000008064">
    <property type="component" value="Unassembled WGS sequence"/>
</dbReference>
<dbReference type="RefSeq" id="XP_007318587.1">
    <property type="nucleotide sequence ID" value="XM_007318525.1"/>
</dbReference>
<dbReference type="EMBL" id="GL945434">
    <property type="protein sequence ID" value="EGO24568.1"/>
    <property type="molecule type" value="Genomic_DNA"/>
</dbReference>
<sequence>MVKFVSMQELVPLPTGVSLETVRIYPNPKQSSTKLAVCLHPWSWLGGNMNDPVIHTLVLLLQAREYHVIYYNSRGVGKSTGTASFTGQSEANDLKAIVQLALEEIPSIQTVVLVGYSHGSLITSLHPILQPNIKIWYLLLSYPLSPRGFLTLFRSKSYESALNNLVRHPDVNILVVFGDRDNFTSESKYDNWTEALQKEARGDGTGTLQVVKVAGASHFWASAEERGQLEQVVGAWLP</sequence>
<name>F8NX93_SERL9</name>
<gene>
    <name evidence="1" type="ORF">SERLADRAFT_468086</name>
</gene>
<dbReference type="InterPro" id="IPR029058">
    <property type="entry name" value="AB_hydrolase_fold"/>
</dbReference>
<protein>
    <recommendedName>
        <fullName evidence="2">AB hydrolase-1 domain-containing protein</fullName>
    </recommendedName>
</protein>
<dbReference type="AlphaFoldDB" id="F8NX93"/>
<reference evidence="1" key="1">
    <citation type="submission" date="2011-04" db="EMBL/GenBank/DDBJ databases">
        <title>Evolution of plant cell wall degrading machinery underlies the functional diversity of forest fungi.</title>
        <authorList>
            <consortium name="US DOE Joint Genome Institute (JGI-PGF)"/>
            <person name="Eastwood D.C."/>
            <person name="Floudas D."/>
            <person name="Binder M."/>
            <person name="Majcherczyk A."/>
            <person name="Schneider P."/>
            <person name="Aerts A."/>
            <person name="Asiegbu F.O."/>
            <person name="Baker S.E."/>
            <person name="Barry K."/>
            <person name="Bendiksby M."/>
            <person name="Blumentritt M."/>
            <person name="Coutinho P.M."/>
            <person name="Cullen D."/>
            <person name="Cullen D."/>
            <person name="Gathman A."/>
            <person name="Goodell B."/>
            <person name="Henrissat B."/>
            <person name="Ihrmark K."/>
            <person name="Kauserud H."/>
            <person name="Kohler A."/>
            <person name="LaButti K."/>
            <person name="Lapidus A."/>
            <person name="Lavin J.L."/>
            <person name="Lee Y.-H."/>
            <person name="Lindquist E."/>
            <person name="Lilly W."/>
            <person name="Lucas S."/>
            <person name="Morin E."/>
            <person name="Murat C."/>
            <person name="Oguiza J.A."/>
            <person name="Park J."/>
            <person name="Pisabarro A.G."/>
            <person name="Riley R."/>
            <person name="Rosling A."/>
            <person name="Salamov A."/>
            <person name="Schmidt O."/>
            <person name="Schmutz J."/>
            <person name="Skrede I."/>
            <person name="Stenlid J."/>
            <person name="Wiebenga A."/>
            <person name="Xie X."/>
            <person name="Kues U."/>
            <person name="Hibbett D.S."/>
            <person name="Hoffmeister D."/>
            <person name="Hogberg N."/>
            <person name="Martin F."/>
            <person name="Grigoriev I.V."/>
            <person name="Watkinson S.C."/>
        </authorList>
    </citation>
    <scope>NUCLEOTIDE SEQUENCE</scope>
    <source>
        <strain evidence="1">S7.9</strain>
    </source>
</reference>
<dbReference type="Gene3D" id="3.40.50.1820">
    <property type="entry name" value="alpha/beta hydrolase"/>
    <property type="match status" value="1"/>
</dbReference>